<protein>
    <submittedName>
        <fullName evidence="2">Uncharacterized protein</fullName>
    </submittedName>
</protein>
<sequence length="77" mass="8803">MEKRLRSTVITESLWLLGLLVLAAVVEYSIIEIFDLHPVLNVKIQGFIGLLLIGYSIRMAARLWKSFKAQELDNTDK</sequence>
<keyword evidence="1" id="KW-0472">Membrane</keyword>
<reference evidence="2" key="2">
    <citation type="submission" date="2024-05" db="EMBL/GenBank/DDBJ databases">
        <title>Rhodohalobacter halophilus gen. nov., sp. nov., a moderately halophilic member of the family Balneolaceae.</title>
        <authorList>
            <person name="Xia J."/>
        </authorList>
    </citation>
    <scope>NUCLEOTIDE SEQUENCE</scope>
    <source>
        <strain evidence="2">WB101</strain>
    </source>
</reference>
<dbReference type="RefSeq" id="WP_237852272.1">
    <property type="nucleotide sequence ID" value="NZ_JAKLWS010000002.1"/>
</dbReference>
<evidence type="ECO:0000256" key="1">
    <source>
        <dbReference type="SAM" id="Phobius"/>
    </source>
</evidence>
<proteinExistence type="predicted"/>
<name>A0ABS9K988_9BACT</name>
<keyword evidence="1" id="KW-1133">Transmembrane helix</keyword>
<keyword evidence="1" id="KW-0812">Transmembrane</keyword>
<evidence type="ECO:0000313" key="3">
    <source>
        <dbReference type="Proteomes" id="UP001165366"/>
    </source>
</evidence>
<reference evidence="2" key="1">
    <citation type="submission" date="2022-01" db="EMBL/GenBank/DDBJ databases">
        <authorList>
            <person name="Wang Y."/>
        </authorList>
    </citation>
    <scope>NUCLEOTIDE SEQUENCE</scope>
    <source>
        <strain evidence="2">WB101</strain>
    </source>
</reference>
<organism evidence="2 3">
    <name type="scientific">Rhodohalobacter sulfatireducens</name>
    <dbReference type="NCBI Taxonomy" id="2911366"/>
    <lineage>
        <taxon>Bacteria</taxon>
        <taxon>Pseudomonadati</taxon>
        <taxon>Balneolota</taxon>
        <taxon>Balneolia</taxon>
        <taxon>Balneolales</taxon>
        <taxon>Balneolaceae</taxon>
        <taxon>Rhodohalobacter</taxon>
    </lineage>
</organism>
<dbReference type="EMBL" id="JAKLWS010000002">
    <property type="protein sequence ID" value="MCG2587428.1"/>
    <property type="molecule type" value="Genomic_DNA"/>
</dbReference>
<gene>
    <name evidence="2" type="ORF">L6773_02540</name>
</gene>
<feature type="transmembrane region" description="Helical" evidence="1">
    <location>
        <begin position="12"/>
        <end position="31"/>
    </location>
</feature>
<feature type="transmembrane region" description="Helical" evidence="1">
    <location>
        <begin position="43"/>
        <end position="61"/>
    </location>
</feature>
<evidence type="ECO:0000313" key="2">
    <source>
        <dbReference type="EMBL" id="MCG2587428.1"/>
    </source>
</evidence>
<comment type="caution">
    <text evidence="2">The sequence shown here is derived from an EMBL/GenBank/DDBJ whole genome shotgun (WGS) entry which is preliminary data.</text>
</comment>
<keyword evidence="3" id="KW-1185">Reference proteome</keyword>
<dbReference type="Proteomes" id="UP001165366">
    <property type="component" value="Unassembled WGS sequence"/>
</dbReference>
<accession>A0ABS9K988</accession>